<protein>
    <recommendedName>
        <fullName evidence="6">Long-chain-fatty-acid--CoA ligase</fullName>
        <ecNumber evidence="5">6.2.1.3</ecNumber>
    </recommendedName>
    <alternativeName>
        <fullName evidence="7">Long-chain acyl-CoA synthetase</fullName>
    </alternativeName>
</protein>
<keyword evidence="3 10" id="KW-0436">Ligase</keyword>
<comment type="caution">
    <text evidence="10">The sequence shown here is derived from an EMBL/GenBank/DDBJ whole genome shotgun (WGS) entry which is preliminary data.</text>
</comment>
<dbReference type="PANTHER" id="PTHR43767:SF8">
    <property type="entry name" value="LONG-CHAIN-FATTY-ACID--COA LIGASE"/>
    <property type="match status" value="1"/>
</dbReference>
<keyword evidence="11" id="KW-1185">Reference proteome</keyword>
<evidence type="ECO:0000256" key="1">
    <source>
        <dbReference type="ARBA" id="ARBA00004170"/>
    </source>
</evidence>
<dbReference type="PROSITE" id="PS00455">
    <property type="entry name" value="AMP_BINDING"/>
    <property type="match status" value="1"/>
</dbReference>
<dbReference type="InterPro" id="IPR042099">
    <property type="entry name" value="ANL_N_sf"/>
</dbReference>
<feature type="domain" description="AMP-binding enzyme C-terminal" evidence="9">
    <location>
        <begin position="467"/>
        <end position="542"/>
    </location>
</feature>
<organism evidence="10 11">
    <name type="scientific">Falsigemmobacter faecalis</name>
    <dbReference type="NCBI Taxonomy" id="2488730"/>
    <lineage>
        <taxon>Bacteria</taxon>
        <taxon>Pseudomonadati</taxon>
        <taxon>Pseudomonadota</taxon>
        <taxon>Alphaproteobacteria</taxon>
        <taxon>Rhodobacterales</taxon>
        <taxon>Paracoccaceae</taxon>
        <taxon>Falsigemmobacter</taxon>
    </lineage>
</organism>
<evidence type="ECO:0000256" key="7">
    <source>
        <dbReference type="ARBA" id="ARBA00042773"/>
    </source>
</evidence>
<dbReference type="Proteomes" id="UP000282125">
    <property type="component" value="Unassembled WGS sequence"/>
</dbReference>
<dbReference type="EMBL" id="RRAZ01000024">
    <property type="protein sequence ID" value="RRH72384.1"/>
    <property type="molecule type" value="Genomic_DNA"/>
</dbReference>
<proteinExistence type="predicted"/>
<evidence type="ECO:0000256" key="2">
    <source>
        <dbReference type="ARBA" id="ARBA00005005"/>
    </source>
</evidence>
<accession>A0A3P3DEV4</accession>
<dbReference type="InterPro" id="IPR050237">
    <property type="entry name" value="ATP-dep_AMP-bd_enzyme"/>
</dbReference>
<dbReference type="PANTHER" id="PTHR43767">
    <property type="entry name" value="LONG-CHAIN-FATTY-ACID--COA LIGASE"/>
    <property type="match status" value="1"/>
</dbReference>
<evidence type="ECO:0000313" key="10">
    <source>
        <dbReference type="EMBL" id="RRH72384.1"/>
    </source>
</evidence>
<reference evidence="10 11" key="1">
    <citation type="submission" date="2018-11" db="EMBL/GenBank/DDBJ databases">
        <title>Gemmobacter sp. nov., YIM 102744-1 draft genome.</title>
        <authorList>
            <person name="Li G."/>
            <person name="Jiang Y."/>
        </authorList>
    </citation>
    <scope>NUCLEOTIDE SEQUENCE [LARGE SCALE GENOMIC DNA]</scope>
    <source>
        <strain evidence="10 11">YIM 102744-1</strain>
    </source>
</reference>
<evidence type="ECO:0000256" key="3">
    <source>
        <dbReference type="ARBA" id="ARBA00022598"/>
    </source>
</evidence>
<dbReference type="InterPro" id="IPR000873">
    <property type="entry name" value="AMP-dep_synth/lig_dom"/>
</dbReference>
<dbReference type="AlphaFoldDB" id="A0A3P3DEV4"/>
<dbReference type="GO" id="GO:0004467">
    <property type="term" value="F:long-chain fatty acid-CoA ligase activity"/>
    <property type="evidence" value="ECO:0007669"/>
    <property type="project" value="UniProtKB-EC"/>
</dbReference>
<comment type="pathway">
    <text evidence="2">Lipid metabolism; fatty acid beta-oxidation.</text>
</comment>
<evidence type="ECO:0000256" key="6">
    <source>
        <dbReference type="ARBA" id="ARBA00039545"/>
    </source>
</evidence>
<feature type="domain" description="AMP-dependent synthetase/ligase" evidence="8">
    <location>
        <begin position="42"/>
        <end position="416"/>
    </location>
</feature>
<dbReference type="InterPro" id="IPR020845">
    <property type="entry name" value="AMP-binding_CS"/>
</dbReference>
<dbReference type="Pfam" id="PF13193">
    <property type="entry name" value="AMP-binding_C"/>
    <property type="match status" value="1"/>
</dbReference>
<gene>
    <name evidence="10" type="ORF">EG244_14840</name>
</gene>
<dbReference type="Pfam" id="PF00501">
    <property type="entry name" value="AMP-binding"/>
    <property type="match status" value="1"/>
</dbReference>
<keyword evidence="4" id="KW-0472">Membrane</keyword>
<dbReference type="InterPro" id="IPR045851">
    <property type="entry name" value="AMP-bd_C_sf"/>
</dbReference>
<dbReference type="Gene3D" id="3.30.300.30">
    <property type="match status" value="1"/>
</dbReference>
<dbReference type="InterPro" id="IPR025110">
    <property type="entry name" value="AMP-bd_C"/>
</dbReference>
<dbReference type="GO" id="GO:0016020">
    <property type="term" value="C:membrane"/>
    <property type="evidence" value="ECO:0007669"/>
    <property type="project" value="UniProtKB-SubCell"/>
</dbReference>
<dbReference type="Gene3D" id="3.40.50.12780">
    <property type="entry name" value="N-terminal domain of ligase-like"/>
    <property type="match status" value="1"/>
</dbReference>
<evidence type="ECO:0000256" key="5">
    <source>
        <dbReference type="ARBA" id="ARBA00026121"/>
    </source>
</evidence>
<name>A0A3P3DEV4_9RHOB</name>
<evidence type="ECO:0000259" key="8">
    <source>
        <dbReference type="Pfam" id="PF00501"/>
    </source>
</evidence>
<evidence type="ECO:0000256" key="4">
    <source>
        <dbReference type="ARBA" id="ARBA00023136"/>
    </source>
</evidence>
<dbReference type="SUPFAM" id="SSF56801">
    <property type="entry name" value="Acetyl-CoA synthetase-like"/>
    <property type="match status" value="1"/>
</dbReference>
<comment type="subcellular location">
    <subcellularLocation>
        <location evidence="1">Membrane</location>
        <topology evidence="1">Peripheral membrane protein</topology>
    </subcellularLocation>
</comment>
<evidence type="ECO:0000259" key="9">
    <source>
        <dbReference type="Pfam" id="PF13193"/>
    </source>
</evidence>
<dbReference type="EC" id="6.2.1.3" evidence="5"/>
<evidence type="ECO:0000313" key="11">
    <source>
        <dbReference type="Proteomes" id="UP000282125"/>
    </source>
</evidence>
<sequence>MRVVIRPGVRAMSDRPWSHLLPPGVRADYNPPVATLNELMRRAMSEFAGNPALEYYGAQMTYGDLRARVARVARAFLAAGLQRGDRVALYLPNTDWQPVWFLGVLAAGGTVVNLSPLDAPRELAHKMTDSGARWLIGVNGESGLSRIAGLRQALPDLRILLCEDRVTPPVVPLPGYAEDAEGFLHPHAGADLPEVPVTGEDVALLQYTGGTTGEPKAAILSQRNLAAAVQSYGELFRLEPQYGSDQRALVYTPLFHIFGLTTNLLRRFNEGAKVYLRQRFDAAEALDLIHEHRITAFGGVPTMWIALLQQPGIAGKDLSSINYAVSGGAPLPVAVMRRVRELTGVNIRGGWGMTETSPVGINIPPDLPPGKEGTVGIPVPGIDIEIVDAGDPRRVLGPEERGELRVRGPSVTRGYWNRPEATQEAFVDGWLMTGDIGYRDSDGYFYIVDRKKDLIVSSGFNVYPVMIERAIHEHPDVADVAVIGIPDPYRGEAARAFVVLRQGAEPFTLEALNRFLAERIGRHEMPQELEFRTDLPRTAVGKTSRLALRDEDRRRRSETAG</sequence>